<keyword evidence="5" id="KW-0723">Serine/threonine-protein kinase</keyword>
<dbReference type="GO" id="GO:0046872">
    <property type="term" value="F:metal ion binding"/>
    <property type="evidence" value="ECO:0007669"/>
    <property type="project" value="UniProtKB-KW"/>
</dbReference>
<dbReference type="PANTHER" id="PTHR46485:SF5">
    <property type="entry name" value="CENTER DIVIDER, ISOFORM A"/>
    <property type="match status" value="1"/>
</dbReference>
<feature type="domain" description="Protein kinase" evidence="15">
    <location>
        <begin position="89"/>
        <end position="369"/>
    </location>
</feature>
<evidence type="ECO:0000256" key="9">
    <source>
        <dbReference type="ARBA" id="ARBA00022840"/>
    </source>
</evidence>
<evidence type="ECO:0000256" key="1">
    <source>
        <dbReference type="ARBA" id="ARBA00001936"/>
    </source>
</evidence>
<evidence type="ECO:0000256" key="14">
    <source>
        <dbReference type="PROSITE-ProRule" id="PRU10141"/>
    </source>
</evidence>
<evidence type="ECO:0000256" key="7">
    <source>
        <dbReference type="ARBA" id="ARBA00022741"/>
    </source>
</evidence>
<keyword evidence="9 14" id="KW-0067">ATP-binding</keyword>
<keyword evidence="6" id="KW-0808">Transferase</keyword>
<dbReference type="PANTHER" id="PTHR46485">
    <property type="entry name" value="LIM DOMAIN KINASE 1"/>
    <property type="match status" value="1"/>
</dbReference>
<dbReference type="PROSITE" id="PS00109">
    <property type="entry name" value="PROTEIN_KINASE_TYR"/>
    <property type="match status" value="1"/>
</dbReference>
<reference evidence="17" key="1">
    <citation type="submission" date="2022-11" db="UniProtKB">
        <authorList>
            <consortium name="WormBaseParasite"/>
        </authorList>
    </citation>
    <scope>IDENTIFICATION</scope>
</reference>
<evidence type="ECO:0000256" key="10">
    <source>
        <dbReference type="ARBA" id="ARBA00023211"/>
    </source>
</evidence>
<dbReference type="Gene3D" id="3.30.200.20">
    <property type="entry name" value="Phosphorylase Kinase, domain 1"/>
    <property type="match status" value="1"/>
</dbReference>
<dbReference type="Gene3D" id="1.10.510.10">
    <property type="entry name" value="Transferase(Phosphotransferase) domain 1"/>
    <property type="match status" value="1"/>
</dbReference>
<dbReference type="PROSITE" id="PS50011">
    <property type="entry name" value="PROTEIN_KINASE_DOM"/>
    <property type="match status" value="1"/>
</dbReference>
<evidence type="ECO:0000256" key="3">
    <source>
        <dbReference type="ARBA" id="ARBA00005843"/>
    </source>
</evidence>
<dbReference type="PROSITE" id="PS00107">
    <property type="entry name" value="PROTEIN_KINASE_ATP"/>
    <property type="match status" value="1"/>
</dbReference>
<protein>
    <recommendedName>
        <fullName evidence="4">dual-specificity kinase</fullName>
        <ecNumber evidence="4">2.7.12.1</ecNumber>
    </recommendedName>
</protein>
<dbReference type="InterPro" id="IPR011009">
    <property type="entry name" value="Kinase-like_dom_sf"/>
</dbReference>
<dbReference type="PRINTS" id="PR00109">
    <property type="entry name" value="TYRKINASE"/>
</dbReference>
<comment type="cofactor">
    <cofactor evidence="1">
        <name>Mn(2+)</name>
        <dbReference type="ChEBI" id="CHEBI:29035"/>
    </cofactor>
</comment>
<dbReference type="AlphaFoldDB" id="A0A914QWV1"/>
<accession>A0A914QWV1</accession>
<evidence type="ECO:0000256" key="13">
    <source>
        <dbReference type="ARBA" id="ARBA00051680"/>
    </source>
</evidence>
<evidence type="ECO:0000256" key="11">
    <source>
        <dbReference type="ARBA" id="ARBA00049003"/>
    </source>
</evidence>
<evidence type="ECO:0000256" key="12">
    <source>
        <dbReference type="ARBA" id="ARBA00049308"/>
    </source>
</evidence>
<dbReference type="GO" id="GO:0004712">
    <property type="term" value="F:protein serine/threonine/tyrosine kinase activity"/>
    <property type="evidence" value="ECO:0007669"/>
    <property type="project" value="UniProtKB-EC"/>
</dbReference>
<evidence type="ECO:0000256" key="8">
    <source>
        <dbReference type="ARBA" id="ARBA00022777"/>
    </source>
</evidence>
<dbReference type="SUPFAM" id="SSF56112">
    <property type="entry name" value="Protein kinase-like (PK-like)"/>
    <property type="match status" value="1"/>
</dbReference>
<proteinExistence type="inferred from homology"/>
<evidence type="ECO:0000256" key="6">
    <source>
        <dbReference type="ARBA" id="ARBA00022679"/>
    </source>
</evidence>
<name>A0A914QWV1_9BILA</name>
<dbReference type="GO" id="GO:0005524">
    <property type="term" value="F:ATP binding"/>
    <property type="evidence" value="ECO:0007669"/>
    <property type="project" value="UniProtKB-UniRule"/>
</dbReference>
<keyword evidence="10" id="KW-0464">Manganese</keyword>
<keyword evidence="16" id="KW-1185">Reference proteome</keyword>
<comment type="catalytic activity">
    <reaction evidence="12">
        <text>L-threonyl-[protein] + ATP = O-phospho-L-threonyl-[protein] + ADP + H(+)</text>
        <dbReference type="Rhea" id="RHEA:46608"/>
        <dbReference type="Rhea" id="RHEA-COMP:11060"/>
        <dbReference type="Rhea" id="RHEA-COMP:11605"/>
        <dbReference type="ChEBI" id="CHEBI:15378"/>
        <dbReference type="ChEBI" id="CHEBI:30013"/>
        <dbReference type="ChEBI" id="CHEBI:30616"/>
        <dbReference type="ChEBI" id="CHEBI:61977"/>
        <dbReference type="ChEBI" id="CHEBI:456216"/>
        <dbReference type="EC" id="2.7.12.1"/>
    </reaction>
</comment>
<evidence type="ECO:0000259" key="15">
    <source>
        <dbReference type="PROSITE" id="PS50011"/>
    </source>
</evidence>
<dbReference type="WBParaSite" id="PDA_v2.g8549.t1">
    <property type="protein sequence ID" value="PDA_v2.g8549.t1"/>
    <property type="gene ID" value="PDA_v2.g8549"/>
</dbReference>
<dbReference type="Pfam" id="PF07714">
    <property type="entry name" value="PK_Tyr_Ser-Thr"/>
    <property type="match status" value="1"/>
</dbReference>
<dbReference type="InterPro" id="IPR050940">
    <property type="entry name" value="Actin_reg-Ser/Thr_kinase"/>
</dbReference>
<comment type="similarity">
    <text evidence="3">Belongs to the protein kinase superfamily. TKL Ser/Thr protein kinase family.</text>
</comment>
<evidence type="ECO:0000256" key="2">
    <source>
        <dbReference type="ARBA" id="ARBA00001946"/>
    </source>
</evidence>
<comment type="catalytic activity">
    <reaction evidence="13">
        <text>L-tyrosyl-[protein] + ATP = O-phospho-L-tyrosyl-[protein] + ADP + H(+)</text>
        <dbReference type="Rhea" id="RHEA:10596"/>
        <dbReference type="Rhea" id="RHEA-COMP:10136"/>
        <dbReference type="Rhea" id="RHEA-COMP:20101"/>
        <dbReference type="ChEBI" id="CHEBI:15378"/>
        <dbReference type="ChEBI" id="CHEBI:30616"/>
        <dbReference type="ChEBI" id="CHEBI:46858"/>
        <dbReference type="ChEBI" id="CHEBI:61978"/>
        <dbReference type="ChEBI" id="CHEBI:456216"/>
        <dbReference type="EC" id="2.7.12.1"/>
    </reaction>
</comment>
<dbReference type="GO" id="GO:0005737">
    <property type="term" value="C:cytoplasm"/>
    <property type="evidence" value="ECO:0007669"/>
    <property type="project" value="TreeGrafter"/>
</dbReference>
<evidence type="ECO:0000313" key="16">
    <source>
        <dbReference type="Proteomes" id="UP000887578"/>
    </source>
</evidence>
<dbReference type="GO" id="GO:0030036">
    <property type="term" value="P:actin cytoskeleton organization"/>
    <property type="evidence" value="ECO:0007669"/>
    <property type="project" value="TreeGrafter"/>
</dbReference>
<dbReference type="InterPro" id="IPR000719">
    <property type="entry name" value="Prot_kinase_dom"/>
</dbReference>
<evidence type="ECO:0000256" key="5">
    <source>
        <dbReference type="ARBA" id="ARBA00022527"/>
    </source>
</evidence>
<keyword evidence="8" id="KW-0418">Kinase</keyword>
<comment type="catalytic activity">
    <reaction evidence="11">
        <text>L-seryl-[protein] + ATP = O-phospho-L-seryl-[protein] + ADP + H(+)</text>
        <dbReference type="Rhea" id="RHEA:17989"/>
        <dbReference type="Rhea" id="RHEA-COMP:9863"/>
        <dbReference type="Rhea" id="RHEA-COMP:11604"/>
        <dbReference type="ChEBI" id="CHEBI:15378"/>
        <dbReference type="ChEBI" id="CHEBI:29999"/>
        <dbReference type="ChEBI" id="CHEBI:30616"/>
        <dbReference type="ChEBI" id="CHEBI:83421"/>
        <dbReference type="ChEBI" id="CHEBI:456216"/>
        <dbReference type="EC" id="2.7.12.1"/>
    </reaction>
</comment>
<evidence type="ECO:0000313" key="17">
    <source>
        <dbReference type="WBParaSite" id="PDA_v2.g8549.t1"/>
    </source>
</evidence>
<keyword evidence="7 14" id="KW-0547">Nucleotide-binding</keyword>
<evidence type="ECO:0000256" key="4">
    <source>
        <dbReference type="ARBA" id="ARBA00013203"/>
    </source>
</evidence>
<dbReference type="GO" id="GO:0005634">
    <property type="term" value="C:nucleus"/>
    <property type="evidence" value="ECO:0007669"/>
    <property type="project" value="TreeGrafter"/>
</dbReference>
<feature type="binding site" evidence="14">
    <location>
        <position position="122"/>
    </location>
    <ligand>
        <name>ATP</name>
        <dbReference type="ChEBI" id="CHEBI:30616"/>
    </ligand>
</feature>
<dbReference type="GO" id="GO:0004674">
    <property type="term" value="F:protein serine/threonine kinase activity"/>
    <property type="evidence" value="ECO:0007669"/>
    <property type="project" value="UniProtKB-KW"/>
</dbReference>
<comment type="cofactor">
    <cofactor evidence="2">
        <name>Mg(2+)</name>
        <dbReference type="ChEBI" id="CHEBI:18420"/>
    </cofactor>
</comment>
<sequence>MAMLISSVDQMLPHKRSRNYYHHEELHDVNQNVGDHCNLATTSYDLDCSSCSTTSSNLEDFSFSNTSPTRALRGSTREAIGEIYGLDQFKKNCKLGKGFFGEVFKVQFLGESGLLPKYCAMKVATTNTSGKKNARISAKKAQIRESQVLSKLSHPNVLTYRGMCVERDNSHWSLHLLVDYCDRGSLKELILSLKRPFPWIQRCLIALQISSAMSYVNSKGYMHRDLTAMNILLQSEPGQRFPKAIVADFGLSTKIPKPTDEPEQCGSQDYMSPEMLLEQRYDEKSDVFSFGVIVCQMIARIEADHDSGLSRTKHFGIDFEKFIKICPSDTPHDFFQLAFDCCQYNSNDRPSFQALYDRIIAQKDCNPWKKVLMFS</sequence>
<dbReference type="InterPro" id="IPR008266">
    <property type="entry name" value="Tyr_kinase_AS"/>
</dbReference>
<organism evidence="16 17">
    <name type="scientific">Panagrolaimus davidi</name>
    <dbReference type="NCBI Taxonomy" id="227884"/>
    <lineage>
        <taxon>Eukaryota</taxon>
        <taxon>Metazoa</taxon>
        <taxon>Ecdysozoa</taxon>
        <taxon>Nematoda</taxon>
        <taxon>Chromadorea</taxon>
        <taxon>Rhabditida</taxon>
        <taxon>Tylenchina</taxon>
        <taxon>Panagrolaimomorpha</taxon>
        <taxon>Panagrolaimoidea</taxon>
        <taxon>Panagrolaimidae</taxon>
        <taxon>Panagrolaimus</taxon>
    </lineage>
</organism>
<dbReference type="EC" id="2.7.12.1" evidence="4"/>
<dbReference type="InterPro" id="IPR017441">
    <property type="entry name" value="Protein_kinase_ATP_BS"/>
</dbReference>
<dbReference type="InterPro" id="IPR001245">
    <property type="entry name" value="Ser-Thr/Tyr_kinase_cat_dom"/>
</dbReference>
<dbReference type="Proteomes" id="UP000887578">
    <property type="component" value="Unplaced"/>
</dbReference>